<keyword evidence="1" id="KW-1133">Transmembrane helix</keyword>
<dbReference type="GO" id="GO:0008270">
    <property type="term" value="F:zinc ion binding"/>
    <property type="evidence" value="ECO:0007669"/>
    <property type="project" value="InterPro"/>
</dbReference>
<dbReference type="GO" id="GO:0003676">
    <property type="term" value="F:nucleic acid binding"/>
    <property type="evidence" value="ECO:0007669"/>
    <property type="project" value="InterPro"/>
</dbReference>
<feature type="transmembrane region" description="Helical" evidence="1">
    <location>
        <begin position="145"/>
        <end position="162"/>
    </location>
</feature>
<sequence>MRVHPISTENAQQIEVVGERFYRAAMQRIVGTPPLNMAVIQPVPVMLKREPTNPVDPLAIAVIIQEEVVGYLSAADAAHFGPELARVEAAGAVALVQGTLWCKTTDEGLMSNVRIKIPHDWVFDGYIDDAEYVQMTPRVGTPRSFRGPWIVVFVVVALWLILTPYPVNVIFALLSFSIGAFTLGIRKLSAKRLNR</sequence>
<keyword evidence="1" id="KW-0472">Membrane</keyword>
<proteinExistence type="predicted"/>
<dbReference type="EMBL" id="CAFBMB010000001">
    <property type="protein sequence ID" value="CAB4887236.1"/>
    <property type="molecule type" value="Genomic_DNA"/>
</dbReference>
<accession>A0A6J7EVR4</accession>
<dbReference type="GO" id="GO:0016818">
    <property type="term" value="F:hydrolase activity, acting on acid anhydrides, in phosphorus-containing anhydrides"/>
    <property type="evidence" value="ECO:0007669"/>
    <property type="project" value="InterPro"/>
</dbReference>
<keyword evidence="1" id="KW-0812">Transmembrane</keyword>
<gene>
    <name evidence="2" type="ORF">UFOPK3516_00013</name>
</gene>
<organism evidence="2">
    <name type="scientific">freshwater metagenome</name>
    <dbReference type="NCBI Taxonomy" id="449393"/>
    <lineage>
        <taxon>unclassified sequences</taxon>
        <taxon>metagenomes</taxon>
        <taxon>ecological metagenomes</taxon>
    </lineage>
</organism>
<evidence type="ECO:0000313" key="2">
    <source>
        <dbReference type="EMBL" id="CAB4887236.1"/>
    </source>
</evidence>
<protein>
    <submittedName>
        <fullName evidence="2">Unannotated protein</fullName>
    </submittedName>
</protein>
<reference evidence="2" key="1">
    <citation type="submission" date="2020-05" db="EMBL/GenBank/DDBJ databases">
        <authorList>
            <person name="Chiriac C."/>
            <person name="Salcher M."/>
            <person name="Ghai R."/>
            <person name="Kavagutti S V."/>
        </authorList>
    </citation>
    <scope>NUCLEOTIDE SEQUENCE</scope>
</reference>
<evidence type="ECO:0000256" key="1">
    <source>
        <dbReference type="SAM" id="Phobius"/>
    </source>
</evidence>
<dbReference type="Gene3D" id="3.30.70.2330">
    <property type="match status" value="1"/>
</dbReference>
<name>A0A6J7EVR4_9ZZZZ</name>
<dbReference type="AlphaFoldDB" id="A0A6J7EVR4"/>
<feature type="transmembrane region" description="Helical" evidence="1">
    <location>
        <begin position="168"/>
        <end position="185"/>
    </location>
</feature>